<name>A0A916ZTP0_9HYPH</name>
<organism evidence="4 5">
    <name type="scientific">Aureimonas endophytica</name>
    <dbReference type="NCBI Taxonomy" id="2027858"/>
    <lineage>
        <taxon>Bacteria</taxon>
        <taxon>Pseudomonadati</taxon>
        <taxon>Pseudomonadota</taxon>
        <taxon>Alphaproteobacteria</taxon>
        <taxon>Hyphomicrobiales</taxon>
        <taxon>Aurantimonadaceae</taxon>
        <taxon>Aureimonas</taxon>
    </lineage>
</organism>
<dbReference type="Gene3D" id="2.40.50.100">
    <property type="match status" value="1"/>
</dbReference>
<dbReference type="AlphaFoldDB" id="A0A916ZTP0"/>
<accession>A0A916ZTP0</accession>
<dbReference type="PROSITE" id="PS00189">
    <property type="entry name" value="LIPOYL"/>
    <property type="match status" value="1"/>
</dbReference>
<keyword evidence="5" id="KW-1185">Reference proteome</keyword>
<evidence type="ECO:0000259" key="3">
    <source>
        <dbReference type="Pfam" id="PF00364"/>
    </source>
</evidence>
<reference evidence="4" key="2">
    <citation type="submission" date="2020-09" db="EMBL/GenBank/DDBJ databases">
        <authorList>
            <person name="Sun Q."/>
            <person name="Zhou Y."/>
        </authorList>
    </citation>
    <scope>NUCLEOTIDE SEQUENCE</scope>
    <source>
        <strain evidence="4">CGMCC 1.15367</strain>
    </source>
</reference>
<dbReference type="Pfam" id="PF00364">
    <property type="entry name" value="Biotin_lipoyl"/>
    <property type="match status" value="1"/>
</dbReference>
<comment type="caution">
    <text evidence="4">The sequence shown here is derived from an EMBL/GenBank/DDBJ whole genome shotgun (WGS) entry which is preliminary data.</text>
</comment>
<reference evidence="4" key="1">
    <citation type="journal article" date="2014" name="Int. J. Syst. Evol. Microbiol.">
        <title>Complete genome sequence of Corynebacterium casei LMG S-19264T (=DSM 44701T), isolated from a smear-ripened cheese.</title>
        <authorList>
            <consortium name="US DOE Joint Genome Institute (JGI-PGF)"/>
            <person name="Walter F."/>
            <person name="Albersmeier A."/>
            <person name="Kalinowski J."/>
            <person name="Ruckert C."/>
        </authorList>
    </citation>
    <scope>NUCLEOTIDE SEQUENCE</scope>
    <source>
        <strain evidence="4">CGMCC 1.15367</strain>
    </source>
</reference>
<evidence type="ECO:0000256" key="2">
    <source>
        <dbReference type="ARBA" id="ARBA00022823"/>
    </source>
</evidence>
<dbReference type="InterPro" id="IPR000089">
    <property type="entry name" value="Biotin_lipoyl"/>
</dbReference>
<dbReference type="Proteomes" id="UP000644699">
    <property type="component" value="Unassembled WGS sequence"/>
</dbReference>
<dbReference type="SUPFAM" id="SSF51230">
    <property type="entry name" value="Single hybrid motif"/>
    <property type="match status" value="1"/>
</dbReference>
<sequence>MIYQLSVPPAVPNVAEIRILEWHGAVGTHFAPGDLIVELETHKAIVEVRANQAGVLRRIEAEPGDWRAIGTALALFADEAGEALESAAAHDLRVEFEVS</sequence>
<dbReference type="InterPro" id="IPR003016">
    <property type="entry name" value="2-oxoA_DH_lipoyl-BS"/>
</dbReference>
<dbReference type="EMBL" id="BMIQ01000005">
    <property type="protein sequence ID" value="GGE11039.1"/>
    <property type="molecule type" value="Genomic_DNA"/>
</dbReference>
<dbReference type="InterPro" id="IPR011053">
    <property type="entry name" value="Single_hybrid_motif"/>
</dbReference>
<protein>
    <recommendedName>
        <fullName evidence="3">Lipoyl-binding domain-containing protein</fullName>
    </recommendedName>
</protein>
<gene>
    <name evidence="4" type="ORF">GCM10011390_32620</name>
</gene>
<keyword evidence="2" id="KW-0450">Lipoyl</keyword>
<evidence type="ECO:0000256" key="1">
    <source>
        <dbReference type="ARBA" id="ARBA00001938"/>
    </source>
</evidence>
<evidence type="ECO:0000313" key="5">
    <source>
        <dbReference type="Proteomes" id="UP000644699"/>
    </source>
</evidence>
<dbReference type="RefSeq" id="WP_188910345.1">
    <property type="nucleotide sequence ID" value="NZ_BMIQ01000005.1"/>
</dbReference>
<feature type="domain" description="Lipoyl-binding" evidence="3">
    <location>
        <begin position="5"/>
        <end position="74"/>
    </location>
</feature>
<dbReference type="CDD" id="cd06849">
    <property type="entry name" value="lipoyl_domain"/>
    <property type="match status" value="1"/>
</dbReference>
<proteinExistence type="predicted"/>
<comment type="cofactor">
    <cofactor evidence="1">
        <name>(R)-lipoate</name>
        <dbReference type="ChEBI" id="CHEBI:83088"/>
    </cofactor>
</comment>
<evidence type="ECO:0000313" key="4">
    <source>
        <dbReference type="EMBL" id="GGE11039.1"/>
    </source>
</evidence>